<evidence type="ECO:0000256" key="1">
    <source>
        <dbReference type="ARBA" id="ARBA00003810"/>
    </source>
</evidence>
<dbReference type="Gene3D" id="3.40.50.2300">
    <property type="match status" value="1"/>
</dbReference>
<dbReference type="RefSeq" id="WP_104429367.1">
    <property type="nucleotide sequence ID" value="NZ_PTIZ01000007.1"/>
</dbReference>
<dbReference type="PANTHER" id="PTHR44591">
    <property type="entry name" value="STRESS RESPONSE REGULATOR PROTEIN 1"/>
    <property type="match status" value="1"/>
</dbReference>
<evidence type="ECO:0000256" key="3">
    <source>
        <dbReference type="ARBA" id="ARBA00022553"/>
    </source>
</evidence>
<name>A0A2S6HBH5_9GAMM</name>
<dbReference type="InterPro" id="IPR011060">
    <property type="entry name" value="RibuloseP-bd_barrel"/>
</dbReference>
<dbReference type="SUPFAM" id="SSF52172">
    <property type="entry name" value="CheY-like"/>
    <property type="match status" value="1"/>
</dbReference>
<dbReference type="EC" id="4.2.3.153" evidence="2"/>
<gene>
    <name evidence="10" type="ORF">B0F87_10772</name>
</gene>
<keyword evidence="5" id="KW-0704">Schiff base</keyword>
<dbReference type="InterPro" id="IPR001789">
    <property type="entry name" value="Sig_transdc_resp-reg_receiver"/>
</dbReference>
<dbReference type="Pfam" id="PF04476">
    <property type="entry name" value="4HFCP_synth"/>
    <property type="match status" value="1"/>
</dbReference>
<dbReference type="InterPro" id="IPR011006">
    <property type="entry name" value="CheY-like_superfamily"/>
</dbReference>
<evidence type="ECO:0000256" key="7">
    <source>
        <dbReference type="ARBA" id="ARBA00047628"/>
    </source>
</evidence>
<keyword evidence="3 8" id="KW-0597">Phosphoprotein</keyword>
<dbReference type="PROSITE" id="PS50110">
    <property type="entry name" value="RESPONSE_REGULATORY"/>
    <property type="match status" value="1"/>
</dbReference>
<dbReference type="Pfam" id="PF00072">
    <property type="entry name" value="Response_reg"/>
    <property type="match status" value="1"/>
</dbReference>
<dbReference type="GO" id="GO:0016829">
    <property type="term" value="F:lyase activity"/>
    <property type="evidence" value="ECO:0007669"/>
    <property type="project" value="UniProtKB-KW"/>
</dbReference>
<evidence type="ECO:0000256" key="2">
    <source>
        <dbReference type="ARBA" id="ARBA00012553"/>
    </source>
</evidence>
<dbReference type="InterPro" id="IPR007565">
    <property type="entry name" value="4HFCP_synth"/>
</dbReference>
<protein>
    <recommendedName>
        <fullName evidence="2">(5-formylfuran-3-yl)methyl phosphate synthase</fullName>
        <ecNumber evidence="2">4.2.3.153</ecNumber>
    </recommendedName>
    <alternativeName>
        <fullName evidence="6">4-(hydroxymethyl)-2-furancarboxaldehyde-phosphate synthase</fullName>
    </alternativeName>
</protein>
<evidence type="ECO:0000256" key="4">
    <source>
        <dbReference type="ARBA" id="ARBA00023239"/>
    </source>
</evidence>
<dbReference type="CDD" id="cd17546">
    <property type="entry name" value="REC_hyHK_CKI1_RcsC-like"/>
    <property type="match status" value="1"/>
</dbReference>
<dbReference type="InterPro" id="IPR050595">
    <property type="entry name" value="Bact_response_regulator"/>
</dbReference>
<keyword evidence="4" id="KW-0456">Lyase</keyword>
<organism evidence="10 11">
    <name type="scientific">Methylobacter tundripaludum</name>
    <dbReference type="NCBI Taxonomy" id="173365"/>
    <lineage>
        <taxon>Bacteria</taxon>
        <taxon>Pseudomonadati</taxon>
        <taxon>Pseudomonadota</taxon>
        <taxon>Gammaproteobacteria</taxon>
        <taxon>Methylococcales</taxon>
        <taxon>Methylococcaceae</taxon>
        <taxon>Methylobacter</taxon>
    </lineage>
</organism>
<dbReference type="PANTHER" id="PTHR44591:SF3">
    <property type="entry name" value="RESPONSE REGULATORY DOMAIN-CONTAINING PROTEIN"/>
    <property type="match status" value="1"/>
</dbReference>
<comment type="catalytic activity">
    <reaction evidence="7">
        <text>2 D-glyceraldehyde 3-phosphate = 4-(hydroxymethyl)-2-furancarboxaldehyde phosphate + phosphate + 2 H2O</text>
        <dbReference type="Rhea" id="RHEA:43536"/>
        <dbReference type="ChEBI" id="CHEBI:15377"/>
        <dbReference type="ChEBI" id="CHEBI:43474"/>
        <dbReference type="ChEBI" id="CHEBI:59776"/>
        <dbReference type="ChEBI" id="CHEBI:83407"/>
        <dbReference type="EC" id="4.2.3.153"/>
    </reaction>
</comment>
<feature type="domain" description="Response regulatory" evidence="9">
    <location>
        <begin position="234"/>
        <end position="347"/>
    </location>
</feature>
<dbReference type="EMBL" id="PTIZ01000007">
    <property type="protein sequence ID" value="PPK74829.1"/>
    <property type="molecule type" value="Genomic_DNA"/>
</dbReference>
<feature type="modified residue" description="4-aspartylphosphate" evidence="8">
    <location>
        <position position="283"/>
    </location>
</feature>
<evidence type="ECO:0000313" key="10">
    <source>
        <dbReference type="EMBL" id="PPK74829.1"/>
    </source>
</evidence>
<dbReference type="GO" id="GO:0000160">
    <property type="term" value="P:phosphorelay signal transduction system"/>
    <property type="evidence" value="ECO:0007669"/>
    <property type="project" value="InterPro"/>
</dbReference>
<dbReference type="SMART" id="SM00448">
    <property type="entry name" value="REC"/>
    <property type="match status" value="1"/>
</dbReference>
<evidence type="ECO:0000259" key="9">
    <source>
        <dbReference type="PROSITE" id="PS50110"/>
    </source>
</evidence>
<sequence length="347" mass="37722">MTGMLASVNSVEEALQALSASVDIIDLKQPALGALGALEADLVKNIVDAIGGRCPVSATVGDLPMQPEIVYQAVKAMAETGVDYIKIGFFPGGDWQGTLEKLAALTQQNLALIAVLFADTQPDFAVIDSLKNAGFKGVMLDTMNKKNGSLTQVMTKIDIAQFVRLAKDRSMLCGLAGSLRLDDIAELMPYQPNYLGFRGALCLDHNRTAQLNRSSIMQIKQAIEHHQAENTENRILIADDSEINRLILANMLELNGYTVDAAADGAEALQFISENHYKFALIDLSMPVMSGLEMVRILRKQHNPLKTAAISTFAVDNQKTGALDAGFDYCLTRPIDEEQLMALLNLH</sequence>
<evidence type="ECO:0000256" key="5">
    <source>
        <dbReference type="ARBA" id="ARBA00023270"/>
    </source>
</evidence>
<dbReference type="SUPFAM" id="SSF51366">
    <property type="entry name" value="Ribulose-phoshate binding barrel"/>
    <property type="match status" value="1"/>
</dbReference>
<comment type="function">
    <text evidence="1">Catalyzes the formation of 4-(hydroxymethyl)-2-furancarboxaldehyde phosphate (4-HFC-P) from two molecules of glyceraldehyde-3-P (GA-3-P).</text>
</comment>
<proteinExistence type="predicted"/>
<evidence type="ECO:0000256" key="6">
    <source>
        <dbReference type="ARBA" id="ARBA00032523"/>
    </source>
</evidence>
<evidence type="ECO:0000256" key="8">
    <source>
        <dbReference type="PROSITE-ProRule" id="PRU00169"/>
    </source>
</evidence>
<evidence type="ECO:0000313" key="11">
    <source>
        <dbReference type="Proteomes" id="UP000240010"/>
    </source>
</evidence>
<accession>A0A2S6HBH5</accession>
<comment type="caution">
    <text evidence="10">The sequence shown here is derived from an EMBL/GenBank/DDBJ whole genome shotgun (WGS) entry which is preliminary data.</text>
</comment>
<dbReference type="Proteomes" id="UP000240010">
    <property type="component" value="Unassembled WGS sequence"/>
</dbReference>
<dbReference type="AlphaFoldDB" id="A0A2S6HBH5"/>
<reference evidence="10 11" key="1">
    <citation type="submission" date="2018-02" db="EMBL/GenBank/DDBJ databases">
        <title>Subsurface microbial communities from deep shales in Ohio and West Virginia, USA.</title>
        <authorList>
            <person name="Wrighton K."/>
        </authorList>
    </citation>
    <scope>NUCLEOTIDE SEQUENCE [LARGE SCALE GENOMIC DNA]</scope>
    <source>
        <strain evidence="10 11">OWC-DMM</strain>
    </source>
</reference>